<dbReference type="Proteomes" id="UP000253410">
    <property type="component" value="Unassembled WGS sequence"/>
</dbReference>
<proteinExistence type="predicted"/>
<evidence type="ECO:0000313" key="2">
    <source>
        <dbReference type="EMBL" id="RBL93399.1"/>
    </source>
</evidence>
<evidence type="ECO:0000313" key="3">
    <source>
        <dbReference type="Proteomes" id="UP000253410"/>
    </source>
</evidence>
<feature type="compositionally biased region" description="Basic and acidic residues" evidence="1">
    <location>
        <begin position="64"/>
        <end position="76"/>
    </location>
</feature>
<evidence type="ECO:0000256" key="1">
    <source>
        <dbReference type="SAM" id="MobiDB-lite"/>
    </source>
</evidence>
<sequence>MFLAWLLYKLVFDFIIPAYKVTRSVRKQMSDIQQHMREQYEEQQSAQGQGSQQAPPVSRPASKPSKDDYIDFEEIK</sequence>
<reference evidence="2 3" key="1">
    <citation type="submission" date="2018-05" db="EMBL/GenBank/DDBJ databases">
        <title>Chitinophaga sp. K3CV102501T nov., isolated from isolated from a monsoon evergreen broad-leaved forest soil.</title>
        <authorList>
            <person name="Lv Y."/>
        </authorList>
    </citation>
    <scope>NUCLEOTIDE SEQUENCE [LARGE SCALE GENOMIC DNA]</scope>
    <source>
        <strain evidence="2 3">GDMCC 1.1325</strain>
    </source>
</reference>
<comment type="caution">
    <text evidence="2">The sequence shown here is derived from an EMBL/GenBank/DDBJ whole genome shotgun (WGS) entry which is preliminary data.</text>
</comment>
<evidence type="ECO:0008006" key="4">
    <source>
        <dbReference type="Google" id="ProtNLM"/>
    </source>
</evidence>
<protein>
    <recommendedName>
        <fullName evidence="4">DUF4834 domain-containing protein</fullName>
    </recommendedName>
</protein>
<feature type="region of interest" description="Disordered" evidence="1">
    <location>
        <begin position="31"/>
        <end position="76"/>
    </location>
</feature>
<dbReference type="AlphaFoldDB" id="A0A365Y4H8"/>
<gene>
    <name evidence="2" type="ORF">DF182_12855</name>
</gene>
<name>A0A365Y4H8_9BACT</name>
<organism evidence="2 3">
    <name type="scientific">Chitinophaga flava</name>
    <dbReference type="NCBI Taxonomy" id="2259036"/>
    <lineage>
        <taxon>Bacteria</taxon>
        <taxon>Pseudomonadati</taxon>
        <taxon>Bacteroidota</taxon>
        <taxon>Chitinophagia</taxon>
        <taxon>Chitinophagales</taxon>
        <taxon>Chitinophagaceae</taxon>
        <taxon>Chitinophaga</taxon>
    </lineage>
</organism>
<dbReference type="EMBL" id="QFFJ01000001">
    <property type="protein sequence ID" value="RBL93399.1"/>
    <property type="molecule type" value="Genomic_DNA"/>
</dbReference>
<accession>A0A365Y4H8</accession>
<feature type="compositionally biased region" description="Low complexity" evidence="1">
    <location>
        <begin position="42"/>
        <end position="56"/>
    </location>
</feature>
<keyword evidence="3" id="KW-1185">Reference proteome</keyword>
<dbReference type="OrthoDB" id="680848at2"/>
<dbReference type="RefSeq" id="WP_113616001.1">
    <property type="nucleotide sequence ID" value="NZ_QFFJ01000001.1"/>
</dbReference>